<dbReference type="EMBL" id="JAQNDN010000005">
    <property type="protein sequence ID" value="MDC0668725.1"/>
    <property type="molecule type" value="Genomic_DNA"/>
</dbReference>
<dbReference type="Pfam" id="PF05368">
    <property type="entry name" value="NmrA"/>
    <property type="match status" value="1"/>
</dbReference>
<evidence type="ECO:0000313" key="3">
    <source>
        <dbReference type="Proteomes" id="UP001217838"/>
    </source>
</evidence>
<dbReference type="SUPFAM" id="SSF51735">
    <property type="entry name" value="NAD(P)-binding Rossmann-fold domains"/>
    <property type="match status" value="1"/>
</dbReference>
<organism evidence="2 3">
    <name type="scientific">Nannocystis radixulma</name>
    <dbReference type="NCBI Taxonomy" id="2995305"/>
    <lineage>
        <taxon>Bacteria</taxon>
        <taxon>Pseudomonadati</taxon>
        <taxon>Myxococcota</taxon>
        <taxon>Polyangia</taxon>
        <taxon>Nannocystales</taxon>
        <taxon>Nannocystaceae</taxon>
        <taxon>Nannocystis</taxon>
    </lineage>
</organism>
<comment type="caution">
    <text evidence="2">The sequence shown here is derived from an EMBL/GenBank/DDBJ whole genome shotgun (WGS) entry which is preliminary data.</text>
</comment>
<dbReference type="PANTHER" id="PTHR43162">
    <property type="match status" value="1"/>
</dbReference>
<dbReference type="InterPro" id="IPR051604">
    <property type="entry name" value="Ergot_Alk_Oxidoreductase"/>
</dbReference>
<proteinExistence type="predicted"/>
<gene>
    <name evidence="2" type="ORF">POL58_13305</name>
</gene>
<feature type="domain" description="NmrA-like" evidence="1">
    <location>
        <begin position="4"/>
        <end position="219"/>
    </location>
</feature>
<dbReference type="Gene3D" id="3.90.25.10">
    <property type="entry name" value="UDP-galactose 4-epimerase, domain 1"/>
    <property type="match status" value="1"/>
</dbReference>
<dbReference type="PANTHER" id="PTHR43162:SF1">
    <property type="entry name" value="PRESTALK A DIFFERENTIATION PROTEIN A"/>
    <property type="match status" value="1"/>
</dbReference>
<sequence>MSGPILVTGATGNVGSAVVARLLARGVACRIGVRDPATVAPTPGVTPVALDFRRPDTFAAAVAGAGGLFLVRPPAIADVRSTLCPLVDAAAAARVPHVVFLSVVGADRNRVVPHHAVERHLARGHVPWTILRPGFFAQNLGDAYRLDLRERDELFVPAGRGRVAWIDTRDLGELAADVLLTPAEHRGRGYTLTGREACGFAEVAELLSRALGRPIHYTPASALGYARRLRARGLPLGQVLVLTILHLGLRRGHAEAVDLLGRPPRTIADYIADHAALWRP</sequence>
<evidence type="ECO:0000259" key="1">
    <source>
        <dbReference type="Pfam" id="PF05368"/>
    </source>
</evidence>
<dbReference type="InterPro" id="IPR036291">
    <property type="entry name" value="NAD(P)-bd_dom_sf"/>
</dbReference>
<dbReference type="RefSeq" id="WP_271998179.1">
    <property type="nucleotide sequence ID" value="NZ_JAQNDN010000005.1"/>
</dbReference>
<reference evidence="2 3" key="1">
    <citation type="submission" date="2022-11" db="EMBL/GenBank/DDBJ databases">
        <title>Minimal conservation of predation-associated metabolite biosynthetic gene clusters underscores biosynthetic potential of Myxococcota including descriptions for ten novel species: Archangium lansinium sp. nov., Myxococcus landrumus sp. nov., Nannocystis bai.</title>
        <authorList>
            <person name="Ahearne A."/>
            <person name="Stevens C."/>
            <person name="Dowd S."/>
        </authorList>
    </citation>
    <scope>NUCLEOTIDE SEQUENCE [LARGE SCALE GENOMIC DNA]</scope>
    <source>
        <strain evidence="2 3">NCELM</strain>
    </source>
</reference>
<name>A0ABT5B4Y1_9BACT</name>
<evidence type="ECO:0000313" key="2">
    <source>
        <dbReference type="EMBL" id="MDC0668725.1"/>
    </source>
</evidence>
<dbReference type="InterPro" id="IPR008030">
    <property type="entry name" value="NmrA-like"/>
</dbReference>
<dbReference type="Gene3D" id="3.40.50.720">
    <property type="entry name" value="NAD(P)-binding Rossmann-like Domain"/>
    <property type="match status" value="1"/>
</dbReference>
<dbReference type="Proteomes" id="UP001217838">
    <property type="component" value="Unassembled WGS sequence"/>
</dbReference>
<keyword evidence="3" id="KW-1185">Reference proteome</keyword>
<protein>
    <submittedName>
        <fullName evidence="2">NAD(P)H-binding protein</fullName>
    </submittedName>
</protein>
<accession>A0ABT5B4Y1</accession>